<proteinExistence type="predicted"/>
<evidence type="ECO:0000313" key="3">
    <source>
        <dbReference type="Proteomes" id="UP001596413"/>
    </source>
</evidence>
<accession>A0ABW2GLJ1</accession>
<keyword evidence="3" id="KW-1185">Reference proteome</keyword>
<evidence type="ECO:0000313" key="2">
    <source>
        <dbReference type="EMBL" id="MFC7220516.1"/>
    </source>
</evidence>
<dbReference type="Pfam" id="PF19952">
    <property type="entry name" value="DUF6414"/>
    <property type="match status" value="1"/>
</dbReference>
<reference evidence="3" key="1">
    <citation type="journal article" date="2019" name="Int. J. Syst. Evol. Microbiol.">
        <title>The Global Catalogue of Microorganisms (GCM) 10K type strain sequencing project: providing services to taxonomists for standard genome sequencing and annotation.</title>
        <authorList>
            <consortium name="The Broad Institute Genomics Platform"/>
            <consortium name="The Broad Institute Genome Sequencing Center for Infectious Disease"/>
            <person name="Wu L."/>
            <person name="Ma J."/>
        </authorList>
    </citation>
    <scope>NUCLEOTIDE SEQUENCE [LARGE SCALE GENOMIC DNA]</scope>
    <source>
        <strain evidence="3">CGMCC 1.13681</strain>
    </source>
</reference>
<dbReference type="RefSeq" id="WP_386417238.1">
    <property type="nucleotide sequence ID" value="NZ_JBHSZO010000036.1"/>
</dbReference>
<feature type="region of interest" description="Disordered" evidence="1">
    <location>
        <begin position="230"/>
        <end position="249"/>
    </location>
</feature>
<dbReference type="EMBL" id="JBHSZO010000036">
    <property type="protein sequence ID" value="MFC7220516.1"/>
    <property type="molecule type" value="Genomic_DNA"/>
</dbReference>
<feature type="region of interest" description="Disordered" evidence="1">
    <location>
        <begin position="28"/>
        <end position="57"/>
    </location>
</feature>
<evidence type="ECO:0000256" key="1">
    <source>
        <dbReference type="SAM" id="MobiDB-lite"/>
    </source>
</evidence>
<sequence>MPVPALPRFLYLDEKSLSNYLSVVEGGISDQSTTRRSQTEERRGVGPDLSEERSVNEEREMIVRETPSHQFTRLIRALDADPERWNYVDVADLSASFDSLSVGQLISVTVEIEVPPTIQLLSQPEQLSQMLDMLGAFRSIAPVMGHSADDLPGQEEVRAMRDMTGVIQSDVVIVGDQEEDGPKVAGKLSKDYVGETLEGEVCVVGKIARRWRVGESHYLLALPGASLMNRSQRRRAESEPTSNSDETTLRGPAFTMDILAIYR</sequence>
<feature type="compositionally biased region" description="Basic and acidic residues" evidence="1">
    <location>
        <begin position="37"/>
        <end position="57"/>
    </location>
</feature>
<dbReference type="InterPro" id="IPR045633">
    <property type="entry name" value="DUF6414"/>
</dbReference>
<protein>
    <submittedName>
        <fullName evidence="2">Uncharacterized protein</fullName>
    </submittedName>
</protein>
<dbReference type="Proteomes" id="UP001596413">
    <property type="component" value="Unassembled WGS sequence"/>
</dbReference>
<comment type="caution">
    <text evidence="2">The sequence shown here is derived from an EMBL/GenBank/DDBJ whole genome shotgun (WGS) entry which is preliminary data.</text>
</comment>
<gene>
    <name evidence="2" type="ORF">ACFQLX_20480</name>
</gene>
<name>A0ABW2GLJ1_9ACTN</name>
<organism evidence="2 3">
    <name type="scientific">Streptomyces polyrhachis</name>
    <dbReference type="NCBI Taxonomy" id="1282885"/>
    <lineage>
        <taxon>Bacteria</taxon>
        <taxon>Bacillati</taxon>
        <taxon>Actinomycetota</taxon>
        <taxon>Actinomycetes</taxon>
        <taxon>Kitasatosporales</taxon>
        <taxon>Streptomycetaceae</taxon>
        <taxon>Streptomyces</taxon>
    </lineage>
</organism>